<comment type="caution">
    <text evidence="8">The sequence shown here is derived from an EMBL/GenBank/DDBJ whole genome shotgun (WGS) entry which is preliminary data.</text>
</comment>
<evidence type="ECO:0000256" key="3">
    <source>
        <dbReference type="ARBA" id="ARBA00023015"/>
    </source>
</evidence>
<evidence type="ECO:0000256" key="4">
    <source>
        <dbReference type="ARBA" id="ARBA00023163"/>
    </source>
</evidence>
<dbReference type="Proteomes" id="UP001231189">
    <property type="component" value="Unassembled WGS sequence"/>
</dbReference>
<keyword evidence="4" id="KW-0804">Transcription</keyword>
<name>A0AAD8VWT6_LOLMU</name>
<gene>
    <name evidence="8" type="ORF">QYE76_000882</name>
</gene>
<keyword evidence="9" id="KW-1185">Reference proteome</keyword>
<comment type="subcellular location">
    <subcellularLocation>
        <location evidence="1">Nucleus</location>
    </subcellularLocation>
</comment>
<reference evidence="8" key="1">
    <citation type="submission" date="2023-07" db="EMBL/GenBank/DDBJ databases">
        <title>A chromosome-level genome assembly of Lolium multiflorum.</title>
        <authorList>
            <person name="Chen Y."/>
            <person name="Copetti D."/>
            <person name="Kolliker R."/>
            <person name="Studer B."/>
        </authorList>
    </citation>
    <scope>NUCLEOTIDE SEQUENCE</scope>
    <source>
        <strain evidence="8">02402/16</strain>
        <tissue evidence="8">Leaf</tissue>
    </source>
</reference>
<dbReference type="InterPro" id="IPR011598">
    <property type="entry name" value="bHLH_dom"/>
</dbReference>
<protein>
    <recommendedName>
        <fullName evidence="7">BHLH domain-containing protein</fullName>
    </recommendedName>
</protein>
<dbReference type="FunFam" id="4.10.280.10:FF:000004">
    <property type="entry name" value="Basic helix-loop-helix transcription factor"/>
    <property type="match status" value="1"/>
</dbReference>
<dbReference type="EMBL" id="JAUUTY010000005">
    <property type="protein sequence ID" value="KAK1626567.1"/>
    <property type="molecule type" value="Genomic_DNA"/>
</dbReference>
<dbReference type="PANTHER" id="PTHR46807">
    <property type="entry name" value="TRANSCRIPTION FACTOR PIF3"/>
    <property type="match status" value="1"/>
</dbReference>
<dbReference type="GO" id="GO:0003700">
    <property type="term" value="F:DNA-binding transcription factor activity"/>
    <property type="evidence" value="ECO:0007669"/>
    <property type="project" value="InterPro"/>
</dbReference>
<dbReference type="GO" id="GO:0046983">
    <property type="term" value="F:protein dimerization activity"/>
    <property type="evidence" value="ECO:0007669"/>
    <property type="project" value="InterPro"/>
</dbReference>
<feature type="domain" description="BHLH" evidence="7">
    <location>
        <begin position="120"/>
        <end position="169"/>
    </location>
</feature>
<dbReference type="CDD" id="cd11445">
    <property type="entry name" value="bHLH_AtPIF_like"/>
    <property type="match status" value="1"/>
</dbReference>
<comment type="similarity">
    <text evidence="2">Belongs to the bHLH protein family.</text>
</comment>
<evidence type="ECO:0000256" key="5">
    <source>
        <dbReference type="ARBA" id="ARBA00023242"/>
    </source>
</evidence>
<dbReference type="SUPFAM" id="SSF47459">
    <property type="entry name" value="HLH, helix-loop-helix DNA-binding domain"/>
    <property type="match status" value="1"/>
</dbReference>
<evidence type="ECO:0000313" key="9">
    <source>
        <dbReference type="Proteomes" id="UP001231189"/>
    </source>
</evidence>
<dbReference type="PROSITE" id="PS50888">
    <property type="entry name" value="BHLH"/>
    <property type="match status" value="1"/>
</dbReference>
<dbReference type="AlphaFoldDB" id="A0AAD8VWT6"/>
<evidence type="ECO:0000256" key="2">
    <source>
        <dbReference type="ARBA" id="ARBA00005510"/>
    </source>
</evidence>
<dbReference type="SMART" id="SM00353">
    <property type="entry name" value="HLH"/>
    <property type="match status" value="1"/>
</dbReference>
<dbReference type="PANTHER" id="PTHR46807:SF7">
    <property type="entry name" value="BHLH DOMAIN-CONTAINING PROTEIN"/>
    <property type="match status" value="1"/>
</dbReference>
<dbReference type="InterPro" id="IPR036638">
    <property type="entry name" value="HLH_DNA-bd_sf"/>
</dbReference>
<dbReference type="GO" id="GO:0005634">
    <property type="term" value="C:nucleus"/>
    <property type="evidence" value="ECO:0007669"/>
    <property type="project" value="UniProtKB-SubCell"/>
</dbReference>
<dbReference type="Gene3D" id="4.10.280.10">
    <property type="entry name" value="Helix-loop-helix DNA-binding domain"/>
    <property type="match status" value="1"/>
</dbReference>
<proteinExistence type="inferred from homology"/>
<evidence type="ECO:0000256" key="6">
    <source>
        <dbReference type="SAM" id="MobiDB-lite"/>
    </source>
</evidence>
<feature type="region of interest" description="Disordered" evidence="6">
    <location>
        <begin position="72"/>
        <end position="124"/>
    </location>
</feature>
<dbReference type="InterPro" id="IPR044273">
    <property type="entry name" value="PIF3-like"/>
</dbReference>
<accession>A0AAD8VWT6</accession>
<keyword evidence="3" id="KW-0805">Transcription regulation</keyword>
<keyword evidence="5" id="KW-0539">Nucleus</keyword>
<evidence type="ECO:0000256" key="1">
    <source>
        <dbReference type="ARBA" id="ARBA00004123"/>
    </source>
</evidence>
<organism evidence="8 9">
    <name type="scientific">Lolium multiflorum</name>
    <name type="common">Italian ryegrass</name>
    <name type="synonym">Lolium perenne subsp. multiflorum</name>
    <dbReference type="NCBI Taxonomy" id="4521"/>
    <lineage>
        <taxon>Eukaryota</taxon>
        <taxon>Viridiplantae</taxon>
        <taxon>Streptophyta</taxon>
        <taxon>Embryophyta</taxon>
        <taxon>Tracheophyta</taxon>
        <taxon>Spermatophyta</taxon>
        <taxon>Magnoliopsida</taxon>
        <taxon>Liliopsida</taxon>
        <taxon>Poales</taxon>
        <taxon>Poaceae</taxon>
        <taxon>BOP clade</taxon>
        <taxon>Pooideae</taxon>
        <taxon>Poodae</taxon>
        <taxon>Poeae</taxon>
        <taxon>Poeae Chloroplast Group 2 (Poeae type)</taxon>
        <taxon>Loliodinae</taxon>
        <taxon>Loliinae</taxon>
        <taxon>Lolium</taxon>
    </lineage>
</organism>
<evidence type="ECO:0000259" key="7">
    <source>
        <dbReference type="PROSITE" id="PS50888"/>
    </source>
</evidence>
<dbReference type="Pfam" id="PF00010">
    <property type="entry name" value="HLH"/>
    <property type="match status" value="1"/>
</dbReference>
<sequence length="226" mass="25157">MDQFVPADWTWSTNNGDAFAPSCAQDEGLVELLWSNNNVVMHSQPAAAAAAFVDDDNSPEMELFSEIFCQTPADTGRSSTGKRKQRDATGSPGEVMRDVESDSAAETKCQPEQSTGKRRRAAQVHNLSERMRRDRINEKMRALQELIPHCNKTDKASMLDEAIDYLKSLQLRVQMMWTTGGGMPASAPPMFPASGAHRYMQRMASMRSRMPPFRTNVYSNSNGTKS</sequence>
<evidence type="ECO:0000313" key="8">
    <source>
        <dbReference type="EMBL" id="KAK1626567.1"/>
    </source>
</evidence>
<dbReference type="InterPro" id="IPR047265">
    <property type="entry name" value="PIF1-like_bHLH"/>
</dbReference>